<proteinExistence type="predicted"/>
<sequence>MAVAPVSRWLRDEVGGDVSAPMNQQFQSQFFRGRSGNLGRVVANVGSSFSKYHMDQKTDIVDPVISEQIIQGRDSGFDIVMAHEGEETLEPIPDRPKRLRTISSASGVSIIDSSDASNTVSAGLVKQAGRTQ</sequence>
<comment type="caution">
    <text evidence="1">The sequence shown here is derived from an EMBL/GenBank/DDBJ whole genome shotgun (WGS) entry which is preliminary data.</text>
</comment>
<keyword evidence="2" id="KW-1185">Reference proteome</keyword>
<gene>
    <name evidence="1" type="ORF">V6N11_024924</name>
</gene>
<dbReference type="Proteomes" id="UP001396334">
    <property type="component" value="Unassembled WGS sequence"/>
</dbReference>
<evidence type="ECO:0000313" key="1">
    <source>
        <dbReference type="EMBL" id="KAK9002239.1"/>
    </source>
</evidence>
<accession>A0ABR2QNP6</accession>
<name>A0ABR2QNP6_9ROSI</name>
<protein>
    <submittedName>
        <fullName evidence="1">Uncharacterized protein</fullName>
    </submittedName>
</protein>
<dbReference type="EMBL" id="JBBPBN010000035">
    <property type="protein sequence ID" value="KAK9002239.1"/>
    <property type="molecule type" value="Genomic_DNA"/>
</dbReference>
<evidence type="ECO:0000313" key="2">
    <source>
        <dbReference type="Proteomes" id="UP001396334"/>
    </source>
</evidence>
<organism evidence="1 2">
    <name type="scientific">Hibiscus sabdariffa</name>
    <name type="common">roselle</name>
    <dbReference type="NCBI Taxonomy" id="183260"/>
    <lineage>
        <taxon>Eukaryota</taxon>
        <taxon>Viridiplantae</taxon>
        <taxon>Streptophyta</taxon>
        <taxon>Embryophyta</taxon>
        <taxon>Tracheophyta</taxon>
        <taxon>Spermatophyta</taxon>
        <taxon>Magnoliopsida</taxon>
        <taxon>eudicotyledons</taxon>
        <taxon>Gunneridae</taxon>
        <taxon>Pentapetalae</taxon>
        <taxon>rosids</taxon>
        <taxon>malvids</taxon>
        <taxon>Malvales</taxon>
        <taxon>Malvaceae</taxon>
        <taxon>Malvoideae</taxon>
        <taxon>Hibiscus</taxon>
    </lineage>
</organism>
<reference evidence="1 2" key="1">
    <citation type="journal article" date="2024" name="G3 (Bethesda)">
        <title>Genome assembly of Hibiscus sabdariffa L. provides insights into metabolisms of medicinal natural products.</title>
        <authorList>
            <person name="Kim T."/>
        </authorList>
    </citation>
    <scope>NUCLEOTIDE SEQUENCE [LARGE SCALE GENOMIC DNA]</scope>
    <source>
        <strain evidence="1">TK-2024</strain>
        <tissue evidence="1">Old leaves</tissue>
    </source>
</reference>